<accession>A0A2X2VJ17</accession>
<keyword evidence="4 7" id="KW-1133">Transmembrane helix</keyword>
<feature type="transmembrane region" description="Helical" evidence="7">
    <location>
        <begin position="35"/>
        <end position="58"/>
    </location>
</feature>
<keyword evidence="2" id="KW-1003">Cell membrane</keyword>
<sequence length="220" mass="24434">MGRLSYPLLNLSWAISALCLLVYNRNFLQGVGSEYSLAFILSVLISFSICLLYMVCIYQRSEWLNRQWHGQALTDPLTRLPNIRALEQFFVAGNRANGLLPADGKPGIFESTLRHADARSLQTLGVSNAATVPARKRERISGARQRIVVSASRPETEARLQHMVNLLNSRKIYWNNTGLDMEYGAAWGRLRRQAGDAATPAGGSLAGCRSNPARTTGLWR</sequence>
<feature type="domain" description="MASE1" evidence="8">
    <location>
        <begin position="8"/>
        <end position="61"/>
    </location>
</feature>
<evidence type="ECO:0000259" key="8">
    <source>
        <dbReference type="Pfam" id="PF05231"/>
    </source>
</evidence>
<dbReference type="GO" id="GO:0005886">
    <property type="term" value="C:plasma membrane"/>
    <property type="evidence" value="ECO:0007669"/>
    <property type="project" value="UniProtKB-SubCell"/>
</dbReference>
<organism evidence="9 10">
    <name type="scientific">Citrobacter koseri</name>
    <name type="common">Citrobacter diversus</name>
    <dbReference type="NCBI Taxonomy" id="545"/>
    <lineage>
        <taxon>Bacteria</taxon>
        <taxon>Pseudomonadati</taxon>
        <taxon>Pseudomonadota</taxon>
        <taxon>Gammaproteobacteria</taxon>
        <taxon>Enterobacterales</taxon>
        <taxon>Enterobacteriaceae</taxon>
        <taxon>Citrobacter</taxon>
    </lineage>
</organism>
<dbReference type="EMBL" id="UAVY01000004">
    <property type="protein sequence ID" value="SQB28568.1"/>
    <property type="molecule type" value="Genomic_DNA"/>
</dbReference>
<evidence type="ECO:0000256" key="5">
    <source>
        <dbReference type="ARBA" id="ARBA00023136"/>
    </source>
</evidence>
<evidence type="ECO:0000313" key="9">
    <source>
        <dbReference type="EMBL" id="SQB28568.1"/>
    </source>
</evidence>
<dbReference type="Proteomes" id="UP000251584">
    <property type="component" value="Unassembled WGS sequence"/>
</dbReference>
<feature type="transmembrane region" description="Helical" evidence="7">
    <location>
        <begin position="7"/>
        <end position="23"/>
    </location>
</feature>
<dbReference type="AlphaFoldDB" id="A0A2X2VJ17"/>
<evidence type="ECO:0000313" key="10">
    <source>
        <dbReference type="Proteomes" id="UP000251584"/>
    </source>
</evidence>
<evidence type="ECO:0000256" key="4">
    <source>
        <dbReference type="ARBA" id="ARBA00022989"/>
    </source>
</evidence>
<dbReference type="InterPro" id="IPR007895">
    <property type="entry name" value="MASE1"/>
</dbReference>
<evidence type="ECO:0000256" key="6">
    <source>
        <dbReference type="SAM" id="MobiDB-lite"/>
    </source>
</evidence>
<gene>
    <name evidence="9" type="ORF">NCTC10786_02446</name>
</gene>
<dbReference type="Pfam" id="PF05231">
    <property type="entry name" value="MASE1"/>
    <property type="match status" value="1"/>
</dbReference>
<keyword evidence="3 7" id="KW-0812">Transmembrane</keyword>
<evidence type="ECO:0000256" key="1">
    <source>
        <dbReference type="ARBA" id="ARBA00004651"/>
    </source>
</evidence>
<proteinExistence type="predicted"/>
<evidence type="ECO:0000256" key="3">
    <source>
        <dbReference type="ARBA" id="ARBA00022692"/>
    </source>
</evidence>
<evidence type="ECO:0000256" key="7">
    <source>
        <dbReference type="SAM" id="Phobius"/>
    </source>
</evidence>
<keyword evidence="5 7" id="KW-0472">Membrane</keyword>
<name>A0A2X2VJ17_CITKO</name>
<reference evidence="9 10" key="1">
    <citation type="submission" date="2018-06" db="EMBL/GenBank/DDBJ databases">
        <authorList>
            <consortium name="Pathogen Informatics"/>
            <person name="Doyle S."/>
        </authorList>
    </citation>
    <scope>NUCLEOTIDE SEQUENCE [LARGE SCALE GENOMIC DNA]</scope>
    <source>
        <strain evidence="9 10">NCTC10786</strain>
    </source>
</reference>
<evidence type="ECO:0000256" key="2">
    <source>
        <dbReference type="ARBA" id="ARBA00022475"/>
    </source>
</evidence>
<feature type="region of interest" description="Disordered" evidence="6">
    <location>
        <begin position="196"/>
        <end position="220"/>
    </location>
</feature>
<comment type="subcellular location">
    <subcellularLocation>
        <location evidence="1">Cell membrane</location>
        <topology evidence="1">Multi-pass membrane protein</topology>
    </subcellularLocation>
</comment>
<protein>
    <submittedName>
        <fullName evidence="9">Signal transduction protein</fullName>
    </submittedName>
</protein>